<keyword evidence="6 7" id="KW-0472">Membrane</keyword>
<evidence type="ECO:0000256" key="8">
    <source>
        <dbReference type="SAM" id="MobiDB-lite"/>
    </source>
</evidence>
<evidence type="ECO:0000256" key="5">
    <source>
        <dbReference type="ARBA" id="ARBA00022989"/>
    </source>
</evidence>
<reference evidence="10" key="1">
    <citation type="submission" date="2020-11" db="EMBL/GenBank/DDBJ databases">
        <title>Sequencing the genomes of 1000 actinobacteria strains.</title>
        <authorList>
            <person name="Klenk H.-P."/>
        </authorList>
    </citation>
    <scope>NUCLEOTIDE SEQUENCE</scope>
    <source>
        <strain evidence="10">DSM 43175</strain>
    </source>
</reference>
<dbReference type="Pfam" id="PF00528">
    <property type="entry name" value="BPD_transp_1"/>
    <property type="match status" value="1"/>
</dbReference>
<dbReference type="AlphaFoldDB" id="A0A931DG18"/>
<evidence type="ECO:0000256" key="1">
    <source>
        <dbReference type="ARBA" id="ARBA00004651"/>
    </source>
</evidence>
<evidence type="ECO:0000256" key="3">
    <source>
        <dbReference type="ARBA" id="ARBA00022475"/>
    </source>
</evidence>
<sequence>MTSPIVTTEPPVPAPGRDPLNERGRGRRPRPDGARGPSRWLVSLVSLLAALAAWAAAAWIIDDNILPGPFEVFGRVAGFVVSGEAFTNFAASIVKIGIGFALALAAGLPIGFVMGRSRFMSTYFSTPLFVLGNVPGLAYAVFGLVIFGVGSTGPIVVSALVAVPFIAINVAEGVRSVDGGLLRMCRAFERRPADVVRHVYLPAITAFVFVGVRYAFAMAWKVEALTEVFGANNGVGFMIRRAYQEFKVADMLAWTMLFIVAMVLIERGLARVENRVFAWRKELA</sequence>
<dbReference type="GO" id="GO:0005886">
    <property type="term" value="C:plasma membrane"/>
    <property type="evidence" value="ECO:0007669"/>
    <property type="project" value="UniProtKB-SubCell"/>
</dbReference>
<keyword evidence="4 7" id="KW-0812">Transmembrane</keyword>
<evidence type="ECO:0000256" key="4">
    <source>
        <dbReference type="ARBA" id="ARBA00022692"/>
    </source>
</evidence>
<dbReference type="GO" id="GO:0055085">
    <property type="term" value="P:transmembrane transport"/>
    <property type="evidence" value="ECO:0007669"/>
    <property type="project" value="InterPro"/>
</dbReference>
<evidence type="ECO:0000313" key="11">
    <source>
        <dbReference type="Proteomes" id="UP000614047"/>
    </source>
</evidence>
<dbReference type="Gene3D" id="1.10.3720.10">
    <property type="entry name" value="MetI-like"/>
    <property type="match status" value="1"/>
</dbReference>
<dbReference type="Proteomes" id="UP000614047">
    <property type="component" value="Unassembled WGS sequence"/>
</dbReference>
<evidence type="ECO:0000259" key="9">
    <source>
        <dbReference type="PROSITE" id="PS50928"/>
    </source>
</evidence>
<keyword evidence="11" id="KW-1185">Reference proteome</keyword>
<feature type="domain" description="ABC transmembrane type-1" evidence="9">
    <location>
        <begin position="89"/>
        <end position="270"/>
    </location>
</feature>
<dbReference type="CDD" id="cd06261">
    <property type="entry name" value="TM_PBP2"/>
    <property type="match status" value="1"/>
</dbReference>
<feature type="transmembrane region" description="Helical" evidence="7">
    <location>
        <begin position="155"/>
        <end position="174"/>
    </location>
</feature>
<dbReference type="PANTHER" id="PTHR30151">
    <property type="entry name" value="ALKANE SULFONATE ABC TRANSPORTER-RELATED, MEMBRANE SUBUNIT"/>
    <property type="match status" value="1"/>
</dbReference>
<feature type="transmembrane region" description="Helical" evidence="7">
    <location>
        <begin position="40"/>
        <end position="61"/>
    </location>
</feature>
<comment type="caution">
    <text evidence="10">The sequence shown here is derived from an EMBL/GenBank/DDBJ whole genome shotgun (WGS) entry which is preliminary data.</text>
</comment>
<gene>
    <name evidence="10" type="ORF">IW256_000191</name>
</gene>
<accession>A0A931DG18</accession>
<name>A0A931DG18_9ACTN</name>
<evidence type="ECO:0000313" key="10">
    <source>
        <dbReference type="EMBL" id="MBG6086078.1"/>
    </source>
</evidence>
<keyword evidence="2 7" id="KW-0813">Transport</keyword>
<proteinExistence type="inferred from homology"/>
<feature type="transmembrane region" description="Helical" evidence="7">
    <location>
        <begin position="195"/>
        <end position="216"/>
    </location>
</feature>
<dbReference type="PANTHER" id="PTHR30151:SF0">
    <property type="entry name" value="ABC TRANSPORTER PERMEASE PROTEIN MJ0413-RELATED"/>
    <property type="match status" value="1"/>
</dbReference>
<comment type="similarity">
    <text evidence="7">Belongs to the binding-protein-dependent transport system permease family.</text>
</comment>
<dbReference type="InterPro" id="IPR035906">
    <property type="entry name" value="MetI-like_sf"/>
</dbReference>
<dbReference type="SUPFAM" id="SSF161098">
    <property type="entry name" value="MetI-like"/>
    <property type="match status" value="1"/>
</dbReference>
<feature type="region of interest" description="Disordered" evidence="8">
    <location>
        <begin position="1"/>
        <end position="36"/>
    </location>
</feature>
<feature type="compositionally biased region" description="Basic and acidic residues" evidence="8">
    <location>
        <begin position="19"/>
        <end position="33"/>
    </location>
</feature>
<feature type="transmembrane region" description="Helical" evidence="7">
    <location>
        <begin position="89"/>
        <end position="114"/>
    </location>
</feature>
<feature type="transmembrane region" description="Helical" evidence="7">
    <location>
        <begin position="126"/>
        <end position="149"/>
    </location>
</feature>
<feature type="transmembrane region" description="Helical" evidence="7">
    <location>
        <begin position="251"/>
        <end position="270"/>
    </location>
</feature>
<keyword evidence="5 7" id="KW-1133">Transmembrane helix</keyword>
<evidence type="ECO:0000256" key="7">
    <source>
        <dbReference type="RuleBase" id="RU363032"/>
    </source>
</evidence>
<dbReference type="InterPro" id="IPR000515">
    <property type="entry name" value="MetI-like"/>
</dbReference>
<dbReference type="PROSITE" id="PS50928">
    <property type="entry name" value="ABC_TM1"/>
    <property type="match status" value="1"/>
</dbReference>
<organism evidence="10 11">
    <name type="scientific">Actinomadura viridis</name>
    <dbReference type="NCBI Taxonomy" id="58110"/>
    <lineage>
        <taxon>Bacteria</taxon>
        <taxon>Bacillati</taxon>
        <taxon>Actinomycetota</taxon>
        <taxon>Actinomycetes</taxon>
        <taxon>Streptosporangiales</taxon>
        <taxon>Thermomonosporaceae</taxon>
        <taxon>Actinomadura</taxon>
    </lineage>
</organism>
<dbReference type="RefSeq" id="WP_197009130.1">
    <property type="nucleotide sequence ID" value="NZ_BAABES010000017.1"/>
</dbReference>
<comment type="subcellular location">
    <subcellularLocation>
        <location evidence="1 7">Cell membrane</location>
        <topology evidence="1 7">Multi-pass membrane protein</topology>
    </subcellularLocation>
</comment>
<dbReference type="EMBL" id="JADOUA010000001">
    <property type="protein sequence ID" value="MBG6086078.1"/>
    <property type="molecule type" value="Genomic_DNA"/>
</dbReference>
<protein>
    <submittedName>
        <fullName evidence="10">NitT/TauT family transport system permease protein</fullName>
    </submittedName>
</protein>
<evidence type="ECO:0000256" key="6">
    <source>
        <dbReference type="ARBA" id="ARBA00023136"/>
    </source>
</evidence>
<evidence type="ECO:0000256" key="2">
    <source>
        <dbReference type="ARBA" id="ARBA00022448"/>
    </source>
</evidence>
<keyword evidence="3" id="KW-1003">Cell membrane</keyword>